<evidence type="ECO:0000313" key="9">
    <source>
        <dbReference type="Proteomes" id="UP000316609"/>
    </source>
</evidence>
<dbReference type="Proteomes" id="UP000316609">
    <property type="component" value="Unassembled WGS sequence"/>
</dbReference>
<feature type="transmembrane region" description="Helical" evidence="7">
    <location>
        <begin position="78"/>
        <end position="97"/>
    </location>
</feature>
<feature type="transmembrane region" description="Helical" evidence="7">
    <location>
        <begin position="195"/>
        <end position="215"/>
    </location>
</feature>
<feature type="non-terminal residue" evidence="8">
    <location>
        <position position="1"/>
    </location>
</feature>
<sequence>ASFMVILFALVAMAPIPRTSEPKHSVLRSVAEGMRYVKANRRVAWLLSLTAVALFCTGSFVALLPAVAGDLSFLGTSWLSLLLAAVGLGALVGSFALMHLGRSRYVGRIYAGAALFNGLAVVFFALSLQPGYALLTAFAAGLAGTLMAGLTNTMLQGAITDEYRGRIMSIFSFMFIGLMPAGQLVLGAIGTPLGIHAALIAAGSVAFVVGLFGIVRVHVVRDWLQTPHAVAAPALRAPDHAAREGIPVRGGEAGGGLTPTYTLGEASALK</sequence>
<keyword evidence="2" id="KW-0813">Transport</keyword>
<evidence type="ECO:0000256" key="1">
    <source>
        <dbReference type="ARBA" id="ARBA00004651"/>
    </source>
</evidence>
<dbReference type="Gene3D" id="1.20.1250.20">
    <property type="entry name" value="MFS general substrate transporter like domains"/>
    <property type="match status" value="1"/>
</dbReference>
<keyword evidence="5 7" id="KW-1133">Transmembrane helix</keyword>
<protein>
    <submittedName>
        <fullName evidence="8">MFS transporter</fullName>
    </submittedName>
</protein>
<dbReference type="AlphaFoldDB" id="A0A538TDU8"/>
<evidence type="ECO:0000256" key="5">
    <source>
        <dbReference type="ARBA" id="ARBA00022989"/>
    </source>
</evidence>
<evidence type="ECO:0000256" key="7">
    <source>
        <dbReference type="SAM" id="Phobius"/>
    </source>
</evidence>
<dbReference type="Pfam" id="PF05977">
    <property type="entry name" value="MFS_3"/>
    <property type="match status" value="1"/>
</dbReference>
<evidence type="ECO:0000256" key="4">
    <source>
        <dbReference type="ARBA" id="ARBA00022692"/>
    </source>
</evidence>
<feature type="transmembrane region" description="Helical" evidence="7">
    <location>
        <begin position="43"/>
        <end position="66"/>
    </location>
</feature>
<evidence type="ECO:0000313" key="8">
    <source>
        <dbReference type="EMBL" id="TMQ61825.1"/>
    </source>
</evidence>
<evidence type="ECO:0000256" key="6">
    <source>
        <dbReference type="ARBA" id="ARBA00023136"/>
    </source>
</evidence>
<organism evidence="8 9">
    <name type="scientific">Eiseniibacteriota bacterium</name>
    <dbReference type="NCBI Taxonomy" id="2212470"/>
    <lineage>
        <taxon>Bacteria</taxon>
        <taxon>Candidatus Eiseniibacteriota</taxon>
    </lineage>
</organism>
<reference evidence="8 9" key="1">
    <citation type="journal article" date="2019" name="Nat. Microbiol.">
        <title>Mediterranean grassland soil C-N compound turnover is dependent on rainfall and depth, and is mediated by genomically divergent microorganisms.</title>
        <authorList>
            <person name="Diamond S."/>
            <person name="Andeer P.F."/>
            <person name="Li Z."/>
            <person name="Crits-Christoph A."/>
            <person name="Burstein D."/>
            <person name="Anantharaman K."/>
            <person name="Lane K.R."/>
            <person name="Thomas B.C."/>
            <person name="Pan C."/>
            <person name="Northen T.R."/>
            <person name="Banfield J.F."/>
        </authorList>
    </citation>
    <scope>NUCLEOTIDE SEQUENCE [LARGE SCALE GENOMIC DNA]</scope>
    <source>
        <strain evidence="8">WS_8</strain>
    </source>
</reference>
<accession>A0A538TDU8</accession>
<keyword evidence="3" id="KW-1003">Cell membrane</keyword>
<dbReference type="PANTHER" id="PTHR23513:SF6">
    <property type="entry name" value="MAJOR FACILITATOR SUPERFAMILY ASSOCIATED DOMAIN-CONTAINING PROTEIN"/>
    <property type="match status" value="1"/>
</dbReference>
<evidence type="ECO:0000256" key="2">
    <source>
        <dbReference type="ARBA" id="ARBA00022448"/>
    </source>
</evidence>
<feature type="transmembrane region" description="Helical" evidence="7">
    <location>
        <begin position="132"/>
        <end position="155"/>
    </location>
</feature>
<evidence type="ECO:0000256" key="3">
    <source>
        <dbReference type="ARBA" id="ARBA00022475"/>
    </source>
</evidence>
<feature type="transmembrane region" description="Helical" evidence="7">
    <location>
        <begin position="109"/>
        <end position="126"/>
    </location>
</feature>
<dbReference type="SUPFAM" id="SSF103473">
    <property type="entry name" value="MFS general substrate transporter"/>
    <property type="match status" value="1"/>
</dbReference>
<keyword evidence="4 7" id="KW-0812">Transmembrane</keyword>
<proteinExistence type="predicted"/>
<keyword evidence="6 7" id="KW-0472">Membrane</keyword>
<comment type="caution">
    <text evidence="8">The sequence shown here is derived from an EMBL/GenBank/DDBJ whole genome shotgun (WGS) entry which is preliminary data.</text>
</comment>
<dbReference type="EMBL" id="VBOY01000157">
    <property type="protein sequence ID" value="TMQ61825.1"/>
    <property type="molecule type" value="Genomic_DNA"/>
</dbReference>
<dbReference type="InterPro" id="IPR010290">
    <property type="entry name" value="TM_effector"/>
</dbReference>
<feature type="transmembrane region" description="Helical" evidence="7">
    <location>
        <begin position="167"/>
        <end position="189"/>
    </location>
</feature>
<gene>
    <name evidence="8" type="ORF">E6K78_12385</name>
</gene>
<dbReference type="GO" id="GO:0005886">
    <property type="term" value="C:plasma membrane"/>
    <property type="evidence" value="ECO:0007669"/>
    <property type="project" value="UniProtKB-SubCell"/>
</dbReference>
<comment type="subcellular location">
    <subcellularLocation>
        <location evidence="1">Cell membrane</location>
        <topology evidence="1">Multi-pass membrane protein</topology>
    </subcellularLocation>
</comment>
<dbReference type="PANTHER" id="PTHR23513">
    <property type="entry name" value="INTEGRAL MEMBRANE EFFLUX PROTEIN-RELATED"/>
    <property type="match status" value="1"/>
</dbReference>
<dbReference type="InterPro" id="IPR036259">
    <property type="entry name" value="MFS_trans_sf"/>
</dbReference>
<name>A0A538TDU8_UNCEI</name>